<gene>
    <name evidence="9" type="ORF">BDV96DRAFT_641375</name>
</gene>
<dbReference type="InterPro" id="IPR014041">
    <property type="entry name" value="ESCRT-II_cplx_Vps25-sub_N"/>
</dbReference>
<dbReference type="Pfam" id="PF05871">
    <property type="entry name" value="ESCRT-II"/>
    <property type="match status" value="1"/>
</dbReference>
<dbReference type="GO" id="GO:0043328">
    <property type="term" value="P:protein transport to vacuole involved in ubiquitin-dependent protein catabolic process via the multivesicular body sorting pathway"/>
    <property type="evidence" value="ECO:0007669"/>
    <property type="project" value="TreeGrafter"/>
</dbReference>
<evidence type="ECO:0000256" key="2">
    <source>
        <dbReference type="ARBA" id="ARBA00009674"/>
    </source>
</evidence>
<evidence type="ECO:0000256" key="3">
    <source>
        <dbReference type="ARBA" id="ARBA00017934"/>
    </source>
</evidence>
<reference evidence="9" key="1">
    <citation type="journal article" date="2020" name="Stud. Mycol.">
        <title>101 Dothideomycetes genomes: a test case for predicting lifestyles and emergence of pathogens.</title>
        <authorList>
            <person name="Haridas S."/>
            <person name="Albert R."/>
            <person name="Binder M."/>
            <person name="Bloem J."/>
            <person name="Labutti K."/>
            <person name="Salamov A."/>
            <person name="Andreopoulos B."/>
            <person name="Baker S."/>
            <person name="Barry K."/>
            <person name="Bills G."/>
            <person name="Bluhm B."/>
            <person name="Cannon C."/>
            <person name="Castanera R."/>
            <person name="Culley D."/>
            <person name="Daum C."/>
            <person name="Ezra D."/>
            <person name="Gonzalez J."/>
            <person name="Henrissat B."/>
            <person name="Kuo A."/>
            <person name="Liang C."/>
            <person name="Lipzen A."/>
            <person name="Lutzoni F."/>
            <person name="Magnuson J."/>
            <person name="Mondo S."/>
            <person name="Nolan M."/>
            <person name="Ohm R."/>
            <person name="Pangilinan J."/>
            <person name="Park H.-J."/>
            <person name="Ramirez L."/>
            <person name="Alfaro M."/>
            <person name="Sun H."/>
            <person name="Tritt A."/>
            <person name="Yoshinaga Y."/>
            <person name="Zwiers L.-H."/>
            <person name="Turgeon B."/>
            <person name="Goodwin S."/>
            <person name="Spatafora J."/>
            <person name="Crous P."/>
            <person name="Grigoriev I."/>
        </authorList>
    </citation>
    <scope>NUCLEOTIDE SEQUENCE</scope>
    <source>
        <strain evidence="9">CBS 627.86</strain>
    </source>
</reference>
<protein>
    <recommendedName>
        <fullName evidence="3">Vacuolar protein-sorting-associated protein 25</fullName>
    </recommendedName>
    <alternativeName>
        <fullName evidence="7">ESCRT-II complex subunit VPS25</fullName>
    </alternativeName>
</protein>
<sequence>MATTASLSNFSTASTAVPPSSTTQPPQPTPTETQFQFPPHYSFPPFFRLQPVTATRASQLSSWSLLIQSYCRHNRIFTLTLIDALQTPLFENAQLGRRLSLQDARAVINWMASPEGQNRAEWIGTKGARRDEEAGKCWIYWRRPEEWAAALEEWVERTGQKGTVLTLYEITESDATKREEFHGMDGDLLAKSLAICVKRGKAQIFGGEGSEGVKFF</sequence>
<dbReference type="Gene3D" id="1.10.10.10">
    <property type="entry name" value="Winged helix-like DNA-binding domain superfamily/Winged helix DNA-binding domain"/>
    <property type="match status" value="1"/>
</dbReference>
<feature type="compositionally biased region" description="Low complexity" evidence="8">
    <location>
        <begin position="10"/>
        <end position="35"/>
    </location>
</feature>
<evidence type="ECO:0000256" key="8">
    <source>
        <dbReference type="SAM" id="MobiDB-lite"/>
    </source>
</evidence>
<feature type="region of interest" description="Disordered" evidence="8">
    <location>
        <begin position="1"/>
        <end position="35"/>
    </location>
</feature>
<accession>A0A6A5ZNE5</accession>
<organism evidence="9 10">
    <name type="scientific">Lophiotrema nucula</name>
    <dbReference type="NCBI Taxonomy" id="690887"/>
    <lineage>
        <taxon>Eukaryota</taxon>
        <taxon>Fungi</taxon>
        <taxon>Dikarya</taxon>
        <taxon>Ascomycota</taxon>
        <taxon>Pezizomycotina</taxon>
        <taxon>Dothideomycetes</taxon>
        <taxon>Pleosporomycetidae</taxon>
        <taxon>Pleosporales</taxon>
        <taxon>Lophiotremataceae</taxon>
        <taxon>Lophiotrema</taxon>
    </lineage>
</organism>
<dbReference type="PANTHER" id="PTHR13149:SF0">
    <property type="entry name" value="VACUOLAR PROTEIN-SORTING-ASSOCIATED PROTEIN 25"/>
    <property type="match status" value="1"/>
</dbReference>
<dbReference type="Gene3D" id="1.10.10.570">
    <property type="entry name" value="Winged helix' DNA-binding domain. Chain C. Domain 1"/>
    <property type="match status" value="1"/>
</dbReference>
<dbReference type="GO" id="GO:0000814">
    <property type="term" value="C:ESCRT II complex"/>
    <property type="evidence" value="ECO:0007669"/>
    <property type="project" value="InterPro"/>
</dbReference>
<evidence type="ECO:0000256" key="6">
    <source>
        <dbReference type="ARBA" id="ARBA00022927"/>
    </source>
</evidence>
<dbReference type="InterPro" id="IPR036390">
    <property type="entry name" value="WH_DNA-bd_sf"/>
</dbReference>
<dbReference type="FunFam" id="1.10.10.10:FF:000141">
    <property type="entry name" value="vacuolar protein-sorting-associated protein 25"/>
    <property type="match status" value="1"/>
</dbReference>
<evidence type="ECO:0000256" key="7">
    <source>
        <dbReference type="ARBA" id="ARBA00030094"/>
    </source>
</evidence>
<evidence type="ECO:0000256" key="1">
    <source>
        <dbReference type="ARBA" id="ARBA00004496"/>
    </source>
</evidence>
<dbReference type="FunFam" id="1.10.10.570:FF:000003">
    <property type="entry name" value="Vacuolar protein-sorting-associated protein 25"/>
    <property type="match status" value="1"/>
</dbReference>
<dbReference type="PANTHER" id="PTHR13149">
    <property type="entry name" value="VACUOLAR PROTEIN SORTING-ASSOCIATED PROTEIN VPS25"/>
    <property type="match status" value="1"/>
</dbReference>
<evidence type="ECO:0000313" key="10">
    <source>
        <dbReference type="Proteomes" id="UP000799770"/>
    </source>
</evidence>
<comment type="subcellular location">
    <subcellularLocation>
        <location evidence="1">Cytoplasm</location>
    </subcellularLocation>
</comment>
<dbReference type="SUPFAM" id="SSF46785">
    <property type="entry name" value="Winged helix' DNA-binding domain"/>
    <property type="match status" value="2"/>
</dbReference>
<evidence type="ECO:0000256" key="5">
    <source>
        <dbReference type="ARBA" id="ARBA00022490"/>
    </source>
</evidence>
<dbReference type="GO" id="GO:0042803">
    <property type="term" value="F:protein homodimerization activity"/>
    <property type="evidence" value="ECO:0007669"/>
    <property type="project" value="TreeGrafter"/>
</dbReference>
<keyword evidence="10" id="KW-1185">Reference proteome</keyword>
<dbReference type="InterPro" id="IPR036388">
    <property type="entry name" value="WH-like_DNA-bd_sf"/>
</dbReference>
<dbReference type="EMBL" id="ML977313">
    <property type="protein sequence ID" value="KAF2120716.1"/>
    <property type="molecule type" value="Genomic_DNA"/>
</dbReference>
<name>A0A6A5ZNE5_9PLEO</name>
<keyword evidence="5" id="KW-0963">Cytoplasm</keyword>
<dbReference type="AlphaFoldDB" id="A0A6A5ZNE5"/>
<evidence type="ECO:0000256" key="4">
    <source>
        <dbReference type="ARBA" id="ARBA00022448"/>
    </source>
</evidence>
<dbReference type="Proteomes" id="UP000799770">
    <property type="component" value="Unassembled WGS sequence"/>
</dbReference>
<dbReference type="GO" id="GO:0005198">
    <property type="term" value="F:structural molecule activity"/>
    <property type="evidence" value="ECO:0007669"/>
    <property type="project" value="TreeGrafter"/>
</dbReference>
<dbReference type="OrthoDB" id="245150at2759"/>
<dbReference type="GO" id="GO:0016236">
    <property type="term" value="P:macroautophagy"/>
    <property type="evidence" value="ECO:0007669"/>
    <property type="project" value="UniProtKB-ARBA"/>
</dbReference>
<proteinExistence type="inferred from homology"/>
<dbReference type="InterPro" id="IPR008570">
    <property type="entry name" value="ESCRT-II_cplx_Vps25-sub"/>
</dbReference>
<evidence type="ECO:0000313" key="9">
    <source>
        <dbReference type="EMBL" id="KAF2120716.1"/>
    </source>
</evidence>
<keyword evidence="4" id="KW-0813">Transport</keyword>
<comment type="similarity">
    <text evidence="2">Belongs to the VPS25 family.</text>
</comment>
<keyword evidence="6" id="KW-0653">Protein transport</keyword>